<dbReference type="PANTHER" id="PTHR21666:SF270">
    <property type="entry name" value="MUREIN HYDROLASE ACTIVATOR ENVC"/>
    <property type="match status" value="1"/>
</dbReference>
<dbReference type="PANTHER" id="PTHR21666">
    <property type="entry name" value="PEPTIDASE-RELATED"/>
    <property type="match status" value="1"/>
</dbReference>
<dbReference type="PATRIC" id="fig|161398.10.peg.565"/>
<evidence type="ECO:0000256" key="1">
    <source>
        <dbReference type="SAM" id="Coils"/>
    </source>
</evidence>
<evidence type="ECO:0000256" key="2">
    <source>
        <dbReference type="SAM" id="SignalP"/>
    </source>
</evidence>
<feature type="domain" description="M23ase beta-sheet core" evidence="3">
    <location>
        <begin position="279"/>
        <end position="372"/>
    </location>
</feature>
<dbReference type="STRING" id="161398.PP2015_556"/>
<dbReference type="OrthoDB" id="8210607at2"/>
<organism evidence="4 5">
    <name type="scientific">Pseudoalteromonas phenolica</name>
    <dbReference type="NCBI Taxonomy" id="161398"/>
    <lineage>
        <taxon>Bacteria</taxon>
        <taxon>Pseudomonadati</taxon>
        <taxon>Pseudomonadota</taxon>
        <taxon>Gammaproteobacteria</taxon>
        <taxon>Alteromonadales</taxon>
        <taxon>Pseudoalteromonadaceae</taxon>
        <taxon>Pseudoalteromonas</taxon>
    </lineage>
</organism>
<keyword evidence="2" id="KW-0732">Signal</keyword>
<feature type="coiled-coil region" evidence="1">
    <location>
        <begin position="154"/>
        <end position="223"/>
    </location>
</feature>
<evidence type="ECO:0000313" key="4">
    <source>
        <dbReference type="EMBL" id="ALO41078.1"/>
    </source>
</evidence>
<dbReference type="EMBL" id="CP013187">
    <property type="protein sequence ID" value="ALO41078.1"/>
    <property type="molecule type" value="Genomic_DNA"/>
</dbReference>
<feature type="chain" id="PRO_5006600824" evidence="2">
    <location>
        <begin position="23"/>
        <end position="377"/>
    </location>
</feature>
<reference evidence="4 5" key="1">
    <citation type="submission" date="2015-11" db="EMBL/GenBank/DDBJ databases">
        <authorList>
            <person name="Zhang Y."/>
            <person name="Guo Z."/>
        </authorList>
    </citation>
    <scope>NUCLEOTIDE SEQUENCE [LARGE SCALE GENOMIC DNA]</scope>
    <source>
        <strain evidence="4 5">KCTC 12086</strain>
    </source>
</reference>
<feature type="signal peptide" evidence="2">
    <location>
        <begin position="1"/>
        <end position="22"/>
    </location>
</feature>
<protein>
    <submittedName>
        <fullName evidence="4">Membrane-bound metallopeptidase</fullName>
    </submittedName>
</protein>
<dbReference type="Pfam" id="PF01551">
    <property type="entry name" value="Peptidase_M23"/>
    <property type="match status" value="1"/>
</dbReference>
<dbReference type="GO" id="GO:0004222">
    <property type="term" value="F:metalloendopeptidase activity"/>
    <property type="evidence" value="ECO:0007669"/>
    <property type="project" value="TreeGrafter"/>
</dbReference>
<evidence type="ECO:0000259" key="3">
    <source>
        <dbReference type="Pfam" id="PF01551"/>
    </source>
</evidence>
<gene>
    <name evidence="4" type="ORF">PP2015_556</name>
</gene>
<dbReference type="InterPro" id="IPR016047">
    <property type="entry name" value="M23ase_b-sheet_dom"/>
</dbReference>
<keyword evidence="5" id="KW-1185">Reference proteome</keyword>
<dbReference type="CDD" id="cd12797">
    <property type="entry name" value="M23_peptidase"/>
    <property type="match status" value="1"/>
</dbReference>
<dbReference type="SUPFAM" id="SSF51261">
    <property type="entry name" value="Duplicated hybrid motif"/>
    <property type="match status" value="1"/>
</dbReference>
<proteinExistence type="predicted"/>
<dbReference type="KEGG" id="pphe:PP2015_556"/>
<dbReference type="InterPro" id="IPR011055">
    <property type="entry name" value="Dup_hybrid_motif"/>
</dbReference>
<dbReference type="InterPro" id="IPR050570">
    <property type="entry name" value="Cell_wall_metabolism_enzyme"/>
</dbReference>
<dbReference type="FunFam" id="2.70.70.10:FF:000003">
    <property type="entry name" value="Murein hydrolase activator EnvC"/>
    <property type="match status" value="1"/>
</dbReference>
<dbReference type="Gene3D" id="2.70.70.10">
    <property type="entry name" value="Glucose Permease (Domain IIA)"/>
    <property type="match status" value="1"/>
</dbReference>
<keyword evidence="1" id="KW-0175">Coiled coil</keyword>
<dbReference type="AlphaFoldDB" id="A0A0S2JYK2"/>
<feature type="coiled-coil region" evidence="1">
    <location>
        <begin position="24"/>
        <end position="100"/>
    </location>
</feature>
<dbReference type="Gene3D" id="6.10.250.3150">
    <property type="match status" value="1"/>
</dbReference>
<sequence length="377" mass="42895">MRTSLRIIFCLTTLLVLAFANANESRTKQDLDAVQKELEKSQKSYQQQNERFNKLKRKLRDFELQIAQHAKALSLTEQGINENRQQQYTLENENKSLNQQKIRLQKLLAGQLKSAYMTGSHDYSKMLLNQEHSATLERTLSYYDYFNKARIAQIETLKEVIKQLAENQESLEQKQQQLNDLFKQQTERLAALKASKEQRQNSLSQLNSALKQTQSAIAYLKENEQTLITTLSQLHEQQSESLVPVELIGLRSKKGKLPWPSKGRLKHRFGQRKHAGMNWKGVVIAAKTGDNVKAVQQGQVVFADWLNGFGWVIVIDHGLGYMSLYGHAQTLLKDVGDQVRSGESIALVGQSGGQANPGLYFELRHKGSAVDPVKWCK</sequence>
<dbReference type="Proteomes" id="UP000061457">
    <property type="component" value="Chromosome I"/>
</dbReference>
<dbReference type="RefSeq" id="WP_058028842.1">
    <property type="nucleotide sequence ID" value="NZ_CP013187.1"/>
</dbReference>
<evidence type="ECO:0000313" key="5">
    <source>
        <dbReference type="Proteomes" id="UP000061457"/>
    </source>
</evidence>
<name>A0A0S2JYK2_9GAMM</name>
<accession>A0A0S2JYK2</accession>